<organism evidence="3 4">
    <name type="scientific">Sinanodonta woodiana</name>
    <name type="common">Chinese pond mussel</name>
    <name type="synonym">Anodonta woodiana</name>
    <dbReference type="NCBI Taxonomy" id="1069815"/>
    <lineage>
        <taxon>Eukaryota</taxon>
        <taxon>Metazoa</taxon>
        <taxon>Spiralia</taxon>
        <taxon>Lophotrochozoa</taxon>
        <taxon>Mollusca</taxon>
        <taxon>Bivalvia</taxon>
        <taxon>Autobranchia</taxon>
        <taxon>Heteroconchia</taxon>
        <taxon>Palaeoheterodonta</taxon>
        <taxon>Unionida</taxon>
        <taxon>Unionoidea</taxon>
        <taxon>Unionidae</taxon>
        <taxon>Unioninae</taxon>
        <taxon>Sinanodonta</taxon>
    </lineage>
</organism>
<keyword evidence="2" id="KW-0732">Signal</keyword>
<feature type="signal peptide" evidence="2">
    <location>
        <begin position="1"/>
        <end position="22"/>
    </location>
</feature>
<dbReference type="AlphaFoldDB" id="A0ABD3UR22"/>
<name>A0ABD3UR22_SINWO</name>
<proteinExistence type="predicted"/>
<keyword evidence="4" id="KW-1185">Reference proteome</keyword>
<reference evidence="3 4" key="1">
    <citation type="submission" date="2024-11" db="EMBL/GenBank/DDBJ databases">
        <title>Chromosome-level genome assembly of the freshwater bivalve Anodonta woodiana.</title>
        <authorList>
            <person name="Chen X."/>
        </authorList>
    </citation>
    <scope>NUCLEOTIDE SEQUENCE [LARGE SCALE GENOMIC DNA]</scope>
    <source>
        <strain evidence="3">MN2024</strain>
        <tissue evidence="3">Gills</tissue>
    </source>
</reference>
<evidence type="ECO:0000313" key="4">
    <source>
        <dbReference type="Proteomes" id="UP001634394"/>
    </source>
</evidence>
<gene>
    <name evidence="3" type="ORF">ACJMK2_015644</name>
</gene>
<keyword evidence="1" id="KW-1133">Transmembrane helix</keyword>
<dbReference type="Proteomes" id="UP001634394">
    <property type="component" value="Unassembled WGS sequence"/>
</dbReference>
<dbReference type="EMBL" id="JBJQND010000015">
    <property type="protein sequence ID" value="KAL3851954.1"/>
    <property type="molecule type" value="Genomic_DNA"/>
</dbReference>
<evidence type="ECO:0000313" key="3">
    <source>
        <dbReference type="EMBL" id="KAL3851954.1"/>
    </source>
</evidence>
<protein>
    <submittedName>
        <fullName evidence="3">Uncharacterized protein</fullName>
    </submittedName>
</protein>
<evidence type="ECO:0000256" key="2">
    <source>
        <dbReference type="SAM" id="SignalP"/>
    </source>
</evidence>
<feature type="transmembrane region" description="Helical" evidence="1">
    <location>
        <begin position="52"/>
        <end position="76"/>
    </location>
</feature>
<comment type="caution">
    <text evidence="3">The sequence shown here is derived from an EMBL/GenBank/DDBJ whole genome shotgun (WGS) entry which is preliminary data.</text>
</comment>
<keyword evidence="1" id="KW-0812">Transmembrane</keyword>
<feature type="chain" id="PRO_5044830489" evidence="2">
    <location>
        <begin position="23"/>
        <end position="133"/>
    </location>
</feature>
<accession>A0ABD3UR22</accession>
<sequence length="133" mass="15514">MKNKRYLTGFLIITFVIHGTSSMNSTNAFTDQIDTGNATVTSPTKEVLLQLAWIIPTCIGLVFFLLLVALLLYHTIHWVELFVLRMCNKYFCCCNPRVRRREEYKNLQDEECDARFSLQELKARSDKDDKENK</sequence>
<evidence type="ECO:0000256" key="1">
    <source>
        <dbReference type="SAM" id="Phobius"/>
    </source>
</evidence>
<keyword evidence="1" id="KW-0472">Membrane</keyword>